<accession>A0A2H1GJB3</accession>
<feature type="region of interest" description="Disordered" evidence="1">
    <location>
        <begin position="208"/>
        <end position="229"/>
    </location>
</feature>
<proteinExistence type="predicted"/>
<protein>
    <submittedName>
        <fullName evidence="3">Uncharacterized protein</fullName>
    </submittedName>
</protein>
<keyword evidence="2" id="KW-1133">Transmembrane helix</keyword>
<feature type="transmembrane region" description="Helical" evidence="2">
    <location>
        <begin position="146"/>
        <end position="171"/>
    </location>
</feature>
<evidence type="ECO:0000313" key="4">
    <source>
        <dbReference type="Proteomes" id="UP000245764"/>
    </source>
</evidence>
<sequence>MAPLILQSDLGPTFASITSSTSQPESTTAPSLPTSDLPTKSDPYLLKVPDDNPNKHEDDSACAFPVDTWSETCWALKTAGLKQFVLAADQQKSMISITPHVRQEDGADSSSPLDWPGPPLGYINQGGGADAGRIEEHWWQRDWAEALMAACVVFSLVSLFVLGGLKLGGWLDWKGNLNFCRNSARRNRAYLRRSTSYWVWPEATDEHHRTRTGSSDTATTRSNSHSNSNEYELRDMAGLAPQDIFYGRYNRVDLSGLNSDERRRAVAMLESDEEILRRWSRAGLIQQDQARTGLGRLAGDILTFPSAVLSFAGVDMEGLFELSKRLAGGALGLLGLLLVEDTFDCPIVAVRGVCEMDAAGAGFFDGKALATPCEGGGLDGGGEEGSDAVFGFDAGNDRVACAFVAALVGGNAFGAVAAAAVGFTATFFCPPPPTGPSAAMAPMTPLPYPLM</sequence>
<feature type="compositionally biased region" description="Polar residues" evidence="1">
    <location>
        <begin position="15"/>
        <end position="38"/>
    </location>
</feature>
<keyword evidence="2" id="KW-0472">Membrane</keyword>
<feature type="compositionally biased region" description="Polar residues" evidence="1">
    <location>
        <begin position="212"/>
        <end position="229"/>
    </location>
</feature>
<organism evidence="3 4">
    <name type="scientific">Zymoseptoria tritici ST99CH_1E4</name>
    <dbReference type="NCBI Taxonomy" id="1276532"/>
    <lineage>
        <taxon>Eukaryota</taxon>
        <taxon>Fungi</taxon>
        <taxon>Dikarya</taxon>
        <taxon>Ascomycota</taxon>
        <taxon>Pezizomycotina</taxon>
        <taxon>Dothideomycetes</taxon>
        <taxon>Dothideomycetidae</taxon>
        <taxon>Mycosphaerellales</taxon>
        <taxon>Mycosphaerellaceae</taxon>
        <taxon>Zymoseptoria</taxon>
    </lineage>
</organism>
<dbReference type="EMBL" id="LT854258">
    <property type="protein sequence ID" value="SMR53652.1"/>
    <property type="molecule type" value="Genomic_DNA"/>
</dbReference>
<evidence type="ECO:0000256" key="1">
    <source>
        <dbReference type="SAM" id="MobiDB-lite"/>
    </source>
</evidence>
<gene>
    <name evidence="3" type="ORF">ZT1E4_G6727</name>
</gene>
<feature type="region of interest" description="Disordered" evidence="1">
    <location>
        <begin position="1"/>
        <end position="59"/>
    </location>
</feature>
<evidence type="ECO:0000313" key="3">
    <source>
        <dbReference type="EMBL" id="SMR53652.1"/>
    </source>
</evidence>
<evidence type="ECO:0000256" key="2">
    <source>
        <dbReference type="SAM" id="Phobius"/>
    </source>
</evidence>
<reference evidence="4" key="1">
    <citation type="submission" date="2017-05" db="EMBL/GenBank/DDBJ databases">
        <authorList>
            <person name="Song R."/>
            <person name="Chenine A.L."/>
            <person name="Ruprecht R.M."/>
        </authorList>
    </citation>
    <scope>NUCLEOTIDE SEQUENCE [LARGE SCALE GENOMIC DNA]</scope>
</reference>
<dbReference type="Proteomes" id="UP000245764">
    <property type="component" value="Chromosome 6"/>
</dbReference>
<dbReference type="AlphaFoldDB" id="A0A2H1GJB3"/>
<name>A0A2H1GJB3_ZYMTR</name>
<keyword evidence="2" id="KW-0812">Transmembrane</keyword>
<feature type="compositionally biased region" description="Basic and acidic residues" evidence="1">
    <location>
        <begin position="48"/>
        <end position="59"/>
    </location>
</feature>